<evidence type="ECO:0000313" key="1">
    <source>
        <dbReference type="EMBL" id="RWR00023.1"/>
    </source>
</evidence>
<comment type="caution">
    <text evidence="1">The sequence shown here is derived from an EMBL/GenBank/DDBJ whole genome shotgun (WGS) entry which is preliminary data.</text>
</comment>
<dbReference type="STRING" id="264951.A0A443I7I8"/>
<dbReference type="EMBL" id="RCNU01000001">
    <property type="protein sequence ID" value="RWR00023.1"/>
    <property type="molecule type" value="Genomic_DNA"/>
</dbReference>
<dbReference type="RefSeq" id="XP_028489667.1">
    <property type="nucleotide sequence ID" value="XM_028629596.1"/>
</dbReference>
<reference evidence="1 2" key="1">
    <citation type="journal article" date="2018" name="Front. Microbiol.">
        <title>Genomic and genetic insights into a cosmopolitan fungus, Paecilomyces variotii (Eurotiales).</title>
        <authorList>
            <person name="Urquhart A.S."/>
            <person name="Mondo S.J."/>
            <person name="Makela M.R."/>
            <person name="Hane J.K."/>
            <person name="Wiebenga A."/>
            <person name="He G."/>
            <person name="Mihaltcheva S."/>
            <person name="Pangilinan J."/>
            <person name="Lipzen A."/>
            <person name="Barry K."/>
            <person name="de Vries R.P."/>
            <person name="Grigoriev I.V."/>
            <person name="Idnurm A."/>
        </authorList>
    </citation>
    <scope>NUCLEOTIDE SEQUENCE [LARGE SCALE GENOMIC DNA]</scope>
    <source>
        <strain evidence="1 2">CBS 101075</strain>
    </source>
</reference>
<dbReference type="Proteomes" id="UP000283841">
    <property type="component" value="Unassembled WGS sequence"/>
</dbReference>
<organism evidence="1 2">
    <name type="scientific">Byssochlamys spectabilis</name>
    <name type="common">Paecilomyces variotii</name>
    <dbReference type="NCBI Taxonomy" id="264951"/>
    <lineage>
        <taxon>Eukaryota</taxon>
        <taxon>Fungi</taxon>
        <taxon>Dikarya</taxon>
        <taxon>Ascomycota</taxon>
        <taxon>Pezizomycotina</taxon>
        <taxon>Eurotiomycetes</taxon>
        <taxon>Eurotiomycetidae</taxon>
        <taxon>Eurotiales</taxon>
        <taxon>Thermoascaceae</taxon>
        <taxon>Paecilomyces</taxon>
    </lineage>
</organism>
<name>A0A443I7I8_BYSSP</name>
<proteinExistence type="predicted"/>
<keyword evidence="2" id="KW-1185">Reference proteome</keyword>
<dbReference type="GeneID" id="39598873"/>
<gene>
    <name evidence="1" type="ORF">C8Q69DRAFT_45299</name>
</gene>
<protein>
    <submittedName>
        <fullName evidence="1">Uncharacterized protein</fullName>
    </submittedName>
</protein>
<dbReference type="VEuPathDB" id="FungiDB:C8Q69DRAFT_45299"/>
<evidence type="ECO:0000313" key="2">
    <source>
        <dbReference type="Proteomes" id="UP000283841"/>
    </source>
</evidence>
<sequence length="91" mass="10730">MTATVIQPAATSIESISDEVDIVNALKTAQKTERDLYDESEFDRNKDKATFRQFEDACDRVKKFYAQQHTLQTPYYLELIDEYFPTKVLRW</sequence>
<accession>A0A443I7I8</accession>
<dbReference type="AlphaFoldDB" id="A0A443I7I8"/>